<dbReference type="Proteomes" id="UP000197065">
    <property type="component" value="Unassembled WGS sequence"/>
</dbReference>
<evidence type="ECO:0000256" key="1">
    <source>
        <dbReference type="SAM" id="Phobius"/>
    </source>
</evidence>
<keyword evidence="2" id="KW-0132">Cell division</keyword>
<dbReference type="InterPro" id="IPR007060">
    <property type="entry name" value="FtsL/DivIC"/>
</dbReference>
<dbReference type="EMBL" id="FYEH01000002">
    <property type="protein sequence ID" value="SNB61128.1"/>
    <property type="molecule type" value="Genomic_DNA"/>
</dbReference>
<evidence type="ECO:0000313" key="3">
    <source>
        <dbReference type="Proteomes" id="UP000197065"/>
    </source>
</evidence>
<dbReference type="GO" id="GO:0051301">
    <property type="term" value="P:cell division"/>
    <property type="evidence" value="ECO:0007669"/>
    <property type="project" value="UniProtKB-KW"/>
</dbReference>
<dbReference type="Pfam" id="PF04977">
    <property type="entry name" value="DivIC"/>
    <property type="match status" value="1"/>
</dbReference>
<keyword evidence="1" id="KW-0812">Transmembrane</keyword>
<dbReference type="OrthoDB" id="9815600at2"/>
<keyword evidence="1" id="KW-1133">Transmembrane helix</keyword>
<reference evidence="2 3" key="1">
    <citation type="submission" date="2017-06" db="EMBL/GenBank/DDBJ databases">
        <authorList>
            <person name="Kim H.J."/>
            <person name="Triplett B.A."/>
        </authorList>
    </citation>
    <scope>NUCLEOTIDE SEQUENCE [LARGE SCALE GENOMIC DNA]</scope>
    <source>
        <strain evidence="2 3">B29T1</strain>
    </source>
</reference>
<keyword evidence="3" id="KW-1185">Reference proteome</keyword>
<dbReference type="RefSeq" id="WP_088559997.1">
    <property type="nucleotide sequence ID" value="NZ_FYEH01000002.1"/>
</dbReference>
<keyword evidence="1" id="KW-0472">Membrane</keyword>
<evidence type="ECO:0000313" key="2">
    <source>
        <dbReference type="EMBL" id="SNB61128.1"/>
    </source>
</evidence>
<name>A0A212QNY1_9PROT</name>
<accession>A0A212QNY1</accession>
<proteinExistence type="predicted"/>
<protein>
    <submittedName>
        <fullName evidence="2">Cell division protein FtsB</fullName>
    </submittedName>
</protein>
<sequence>MISQIGERLVEMAGAGGALAMHMTKRWLRRHWHLLGAFLLLIYFAYHGIHGERGALAWVDKSRELEANKTELAELNGQIDDLQAKVTALQPDRADPDLLEEKLRELGYIARGEEIVVPSDAHGDQAR</sequence>
<feature type="transmembrane region" description="Helical" evidence="1">
    <location>
        <begin position="31"/>
        <end position="49"/>
    </location>
</feature>
<keyword evidence="2" id="KW-0131">Cell cycle</keyword>
<dbReference type="AlphaFoldDB" id="A0A212QNY1"/>
<organism evidence="2 3">
    <name type="scientific">Arboricoccus pini</name>
    <dbReference type="NCBI Taxonomy" id="1963835"/>
    <lineage>
        <taxon>Bacteria</taxon>
        <taxon>Pseudomonadati</taxon>
        <taxon>Pseudomonadota</taxon>
        <taxon>Alphaproteobacteria</taxon>
        <taxon>Geminicoccales</taxon>
        <taxon>Geminicoccaceae</taxon>
        <taxon>Arboricoccus</taxon>
    </lineage>
</organism>
<gene>
    <name evidence="2" type="ORF">SAMN07250955_102124</name>
</gene>